<keyword evidence="2" id="KW-0808">Transferase</keyword>
<comment type="caution">
    <text evidence="4">The sequence shown here is derived from an EMBL/GenBank/DDBJ whole genome shotgun (WGS) entry which is preliminary data.</text>
</comment>
<proteinExistence type="predicted"/>
<dbReference type="GO" id="GO:0008168">
    <property type="term" value="F:methyltransferase activity"/>
    <property type="evidence" value="ECO:0007669"/>
    <property type="project" value="UniProtKB-KW"/>
</dbReference>
<dbReference type="Pfam" id="PF13649">
    <property type="entry name" value="Methyltransf_25"/>
    <property type="match status" value="1"/>
</dbReference>
<evidence type="ECO:0000313" key="4">
    <source>
        <dbReference type="EMBL" id="TGO33550.1"/>
    </source>
</evidence>
<dbReference type="GO" id="GO:0032259">
    <property type="term" value="P:methylation"/>
    <property type="evidence" value="ECO:0007669"/>
    <property type="project" value="UniProtKB-KW"/>
</dbReference>
<protein>
    <recommendedName>
        <fullName evidence="3">Methyltransferase domain-containing protein</fullName>
    </recommendedName>
</protein>
<keyword evidence="1" id="KW-0489">Methyltransferase</keyword>
<evidence type="ECO:0000259" key="3">
    <source>
        <dbReference type="Pfam" id="PF13649"/>
    </source>
</evidence>
<evidence type="ECO:0000313" key="5">
    <source>
        <dbReference type="Proteomes" id="UP000297814"/>
    </source>
</evidence>
<sequence>MLSLPPPNMSSTSSTTQYDAIGSRYAAIKNQQGSSFELAAIQTHVGNITGLRVLDLACGAGYYTQKLVEWGADRVVGIDISPAMIQSARVQCGAGDADVDADANNEHPKMDFRVADCSTPLENLGERFHLVLAVWFLNYAAGRRELLAMWRNIFAHLVPGGRCVGIVPHCEILRAGSGGGSRHGVTRKILGRVDGGAKVRISVSGRDGEEKGELLAFEAYVWERELYEECAREAGMRELKWMEFVDPLVEGVDFKEFLNMPHFQCFVALKNGE</sequence>
<accession>A0A4Z1GDK7</accession>
<feature type="domain" description="Methyltransferase" evidence="3">
    <location>
        <begin position="53"/>
        <end position="161"/>
    </location>
</feature>
<dbReference type="AlphaFoldDB" id="A0A4Z1GDK7"/>
<dbReference type="Gene3D" id="3.40.50.150">
    <property type="entry name" value="Vaccinia Virus protein VP39"/>
    <property type="match status" value="1"/>
</dbReference>
<evidence type="ECO:0000256" key="1">
    <source>
        <dbReference type="ARBA" id="ARBA00022603"/>
    </source>
</evidence>
<dbReference type="SUPFAM" id="SSF53335">
    <property type="entry name" value="S-adenosyl-L-methionine-dependent methyltransferases"/>
    <property type="match status" value="1"/>
</dbReference>
<dbReference type="PANTHER" id="PTHR43861">
    <property type="entry name" value="TRANS-ACONITATE 2-METHYLTRANSFERASE-RELATED"/>
    <property type="match status" value="1"/>
</dbReference>
<gene>
    <name evidence="4" type="ORF">BHYA_0240g00090</name>
</gene>
<keyword evidence="5" id="KW-1185">Reference proteome</keyword>
<dbReference type="InterPro" id="IPR041698">
    <property type="entry name" value="Methyltransf_25"/>
</dbReference>
<dbReference type="CDD" id="cd02440">
    <property type="entry name" value="AdoMet_MTases"/>
    <property type="match status" value="1"/>
</dbReference>
<name>A0A4Z1GDK7_9HELO</name>
<reference evidence="4 5" key="1">
    <citation type="submission" date="2017-12" db="EMBL/GenBank/DDBJ databases">
        <title>Comparative genomics of Botrytis spp.</title>
        <authorList>
            <person name="Valero-Jimenez C.A."/>
            <person name="Tapia P."/>
            <person name="Veloso J."/>
            <person name="Silva-Moreno E."/>
            <person name="Staats M."/>
            <person name="Valdes J.H."/>
            <person name="Van Kan J.A.L."/>
        </authorList>
    </citation>
    <scope>NUCLEOTIDE SEQUENCE [LARGE SCALE GENOMIC DNA]</scope>
    <source>
        <strain evidence="4 5">Bh0001</strain>
    </source>
</reference>
<dbReference type="Proteomes" id="UP000297814">
    <property type="component" value="Unassembled WGS sequence"/>
</dbReference>
<dbReference type="PANTHER" id="PTHR43861:SF1">
    <property type="entry name" value="TRANS-ACONITATE 2-METHYLTRANSFERASE"/>
    <property type="match status" value="1"/>
</dbReference>
<dbReference type="InterPro" id="IPR029063">
    <property type="entry name" value="SAM-dependent_MTases_sf"/>
</dbReference>
<organism evidence="4 5">
    <name type="scientific">Botrytis hyacinthi</name>
    <dbReference type="NCBI Taxonomy" id="278943"/>
    <lineage>
        <taxon>Eukaryota</taxon>
        <taxon>Fungi</taxon>
        <taxon>Dikarya</taxon>
        <taxon>Ascomycota</taxon>
        <taxon>Pezizomycotina</taxon>
        <taxon>Leotiomycetes</taxon>
        <taxon>Helotiales</taxon>
        <taxon>Sclerotiniaceae</taxon>
        <taxon>Botrytis</taxon>
    </lineage>
</organism>
<dbReference type="EMBL" id="PQXK01000240">
    <property type="protein sequence ID" value="TGO33550.1"/>
    <property type="molecule type" value="Genomic_DNA"/>
</dbReference>
<evidence type="ECO:0000256" key="2">
    <source>
        <dbReference type="ARBA" id="ARBA00022679"/>
    </source>
</evidence>